<dbReference type="InterPro" id="IPR035914">
    <property type="entry name" value="Sperma_CUB_dom_sf"/>
</dbReference>
<keyword evidence="1" id="KW-0677">Repeat</keyword>
<evidence type="ECO:0000256" key="1">
    <source>
        <dbReference type="ARBA" id="ARBA00022737"/>
    </source>
</evidence>
<protein>
    <recommendedName>
        <fullName evidence="6">CUB domain-containing protein</fullName>
    </recommendedName>
</protein>
<dbReference type="Proteomes" id="UP000283509">
    <property type="component" value="Unassembled WGS sequence"/>
</dbReference>
<dbReference type="PROSITE" id="PS01180">
    <property type="entry name" value="CUB"/>
    <property type="match status" value="1"/>
</dbReference>
<dbReference type="Pfam" id="PF00431">
    <property type="entry name" value="CUB"/>
    <property type="match status" value="1"/>
</dbReference>
<gene>
    <name evidence="7" type="ORF">C7M84_022539</name>
</gene>
<dbReference type="SMART" id="SM00042">
    <property type="entry name" value="CUB"/>
    <property type="match status" value="1"/>
</dbReference>
<feature type="signal peptide" evidence="5">
    <location>
        <begin position="1"/>
        <end position="17"/>
    </location>
</feature>
<keyword evidence="2 3" id="KW-1015">Disulfide bond</keyword>
<dbReference type="EMBL" id="QCYY01000568">
    <property type="protein sequence ID" value="ROT84272.1"/>
    <property type="molecule type" value="Genomic_DNA"/>
</dbReference>
<evidence type="ECO:0000259" key="6">
    <source>
        <dbReference type="PROSITE" id="PS01180"/>
    </source>
</evidence>
<keyword evidence="8" id="KW-1185">Reference proteome</keyword>
<evidence type="ECO:0000313" key="7">
    <source>
        <dbReference type="EMBL" id="ROT84272.1"/>
    </source>
</evidence>
<sequence length="197" mass="21102">MSATGLLLLGVVAAVGGANVFPEPRLDTLPCGTTTMNPGERVAIQSPNFPQNYDTSYRCQYEITCNPMESTYLEFICPSFELESSTDCLNDRLVVTYHGSREEKCGTDSPDGTITSDGWTRLTFASNAATTAPGFRCYIWCREQTTTTSTTTSTTTTSTTTTTPTTTTTTTTPTTTTPTTTTPTTTTPTTTPTTPVC</sequence>
<dbReference type="OrthoDB" id="6369184at2759"/>
<dbReference type="InterPro" id="IPR000859">
    <property type="entry name" value="CUB_dom"/>
</dbReference>
<comment type="caution">
    <text evidence="3">Lacks conserved residue(s) required for the propagation of feature annotation.</text>
</comment>
<dbReference type="SUPFAM" id="SSF49854">
    <property type="entry name" value="Spermadhesin, CUB domain"/>
    <property type="match status" value="1"/>
</dbReference>
<proteinExistence type="predicted"/>
<feature type="region of interest" description="Disordered" evidence="4">
    <location>
        <begin position="149"/>
        <end position="197"/>
    </location>
</feature>
<evidence type="ECO:0000256" key="4">
    <source>
        <dbReference type="SAM" id="MobiDB-lite"/>
    </source>
</evidence>
<keyword evidence="5" id="KW-0732">Signal</keyword>
<evidence type="ECO:0000256" key="5">
    <source>
        <dbReference type="SAM" id="SignalP"/>
    </source>
</evidence>
<evidence type="ECO:0000313" key="8">
    <source>
        <dbReference type="Proteomes" id="UP000283509"/>
    </source>
</evidence>
<feature type="disulfide bond" evidence="3">
    <location>
        <begin position="88"/>
        <end position="105"/>
    </location>
</feature>
<dbReference type="AlphaFoldDB" id="A0A3R7T0L3"/>
<dbReference type="PANTHER" id="PTHR24251">
    <property type="entry name" value="OVOCHYMASE-RELATED"/>
    <property type="match status" value="1"/>
</dbReference>
<dbReference type="Gene3D" id="2.60.120.290">
    <property type="entry name" value="Spermadhesin, CUB domain"/>
    <property type="match status" value="1"/>
</dbReference>
<dbReference type="CDD" id="cd00041">
    <property type="entry name" value="CUB"/>
    <property type="match status" value="1"/>
</dbReference>
<feature type="chain" id="PRO_5018781134" description="CUB domain-containing protein" evidence="5">
    <location>
        <begin position="18"/>
        <end position="197"/>
    </location>
</feature>
<reference evidence="7 8" key="1">
    <citation type="submission" date="2018-04" db="EMBL/GenBank/DDBJ databases">
        <authorList>
            <person name="Zhang X."/>
            <person name="Yuan J."/>
            <person name="Li F."/>
            <person name="Xiang J."/>
        </authorList>
    </citation>
    <scope>NUCLEOTIDE SEQUENCE [LARGE SCALE GENOMIC DNA]</scope>
    <source>
        <tissue evidence="7">Muscle</tissue>
    </source>
</reference>
<organism evidence="7 8">
    <name type="scientific">Penaeus vannamei</name>
    <name type="common">Whiteleg shrimp</name>
    <name type="synonym">Litopenaeus vannamei</name>
    <dbReference type="NCBI Taxonomy" id="6689"/>
    <lineage>
        <taxon>Eukaryota</taxon>
        <taxon>Metazoa</taxon>
        <taxon>Ecdysozoa</taxon>
        <taxon>Arthropoda</taxon>
        <taxon>Crustacea</taxon>
        <taxon>Multicrustacea</taxon>
        <taxon>Malacostraca</taxon>
        <taxon>Eumalacostraca</taxon>
        <taxon>Eucarida</taxon>
        <taxon>Decapoda</taxon>
        <taxon>Dendrobranchiata</taxon>
        <taxon>Penaeoidea</taxon>
        <taxon>Penaeidae</taxon>
        <taxon>Penaeus</taxon>
    </lineage>
</organism>
<reference evidence="7 8" key="2">
    <citation type="submission" date="2019-01" db="EMBL/GenBank/DDBJ databases">
        <title>The decoding of complex shrimp genome reveals the adaptation for benthos swimmer, frequently molting mechanism and breeding impact on genome.</title>
        <authorList>
            <person name="Sun Y."/>
            <person name="Gao Y."/>
            <person name="Yu Y."/>
        </authorList>
    </citation>
    <scope>NUCLEOTIDE SEQUENCE [LARGE SCALE GENOMIC DNA]</scope>
    <source>
        <tissue evidence="7">Muscle</tissue>
    </source>
</reference>
<dbReference type="PANTHER" id="PTHR24251:SF42">
    <property type="entry name" value="CUB DOMAIN-CONTAINING PROTEIN"/>
    <property type="match status" value="1"/>
</dbReference>
<feature type="domain" description="CUB" evidence="6">
    <location>
        <begin position="31"/>
        <end position="142"/>
    </location>
</feature>
<name>A0A3R7T0L3_PENVA</name>
<comment type="caution">
    <text evidence="7">The sequence shown here is derived from an EMBL/GenBank/DDBJ whole genome shotgun (WGS) entry which is preliminary data.</text>
</comment>
<accession>A0A3R7T0L3</accession>
<evidence type="ECO:0000256" key="2">
    <source>
        <dbReference type="ARBA" id="ARBA00023157"/>
    </source>
</evidence>
<evidence type="ECO:0000256" key="3">
    <source>
        <dbReference type="PROSITE-ProRule" id="PRU00059"/>
    </source>
</evidence>